<dbReference type="RefSeq" id="WP_179578478.1">
    <property type="nucleotide sequence ID" value="NZ_JACCFM010000001.1"/>
</dbReference>
<comment type="caution">
    <text evidence="2">The sequence shown here is derived from an EMBL/GenBank/DDBJ whole genome shotgun (WGS) entry which is preliminary data.</text>
</comment>
<evidence type="ECO:0000313" key="2">
    <source>
        <dbReference type="EMBL" id="NYJ19771.1"/>
    </source>
</evidence>
<keyword evidence="3" id="KW-1185">Reference proteome</keyword>
<evidence type="ECO:0000256" key="1">
    <source>
        <dbReference type="SAM" id="Phobius"/>
    </source>
</evidence>
<accession>A0A7Z0EE25</accession>
<feature type="transmembrane region" description="Helical" evidence="1">
    <location>
        <begin position="85"/>
        <end position="103"/>
    </location>
</feature>
<protein>
    <submittedName>
        <fullName evidence="2">Uncharacterized protein</fullName>
    </submittedName>
</protein>
<proteinExistence type="predicted"/>
<evidence type="ECO:0000313" key="3">
    <source>
        <dbReference type="Proteomes" id="UP000537260"/>
    </source>
</evidence>
<keyword evidence="1" id="KW-1133">Transmembrane helix</keyword>
<reference evidence="2 3" key="1">
    <citation type="submission" date="2020-07" db="EMBL/GenBank/DDBJ databases">
        <title>Sequencing the genomes of 1000 actinobacteria strains.</title>
        <authorList>
            <person name="Klenk H.-P."/>
        </authorList>
    </citation>
    <scope>NUCLEOTIDE SEQUENCE [LARGE SCALE GENOMIC DNA]</scope>
    <source>
        <strain evidence="2 3">LI1</strain>
    </source>
</reference>
<sequence>MTGRTRKARKIERLHKREVRGFGKHVPWVPEDLPAAAVEYWPRKDDWPTAADIQGFLEAINGRSDERLAVLTGLHRWAEPASSQMLLTVAAIIVSIVAVALAVSDFDVLFYVGSVSAGVAYIVVVVIAIYLAVGMDQRRKMAHVWLRAIEVELPGAPAPAKPQSTGRL</sequence>
<feature type="transmembrane region" description="Helical" evidence="1">
    <location>
        <begin position="109"/>
        <end position="133"/>
    </location>
</feature>
<dbReference type="EMBL" id="JACCFM010000001">
    <property type="protein sequence ID" value="NYJ19771.1"/>
    <property type="molecule type" value="Genomic_DNA"/>
</dbReference>
<keyword evidence="1" id="KW-0472">Membrane</keyword>
<dbReference type="Proteomes" id="UP000537260">
    <property type="component" value="Unassembled WGS sequence"/>
</dbReference>
<name>A0A7Z0EE25_9MICO</name>
<keyword evidence="1" id="KW-0812">Transmembrane</keyword>
<dbReference type="AlphaFoldDB" id="A0A7Z0EE25"/>
<organism evidence="2 3">
    <name type="scientific">Glaciibacter psychrotolerans</name>
    <dbReference type="NCBI Taxonomy" id="670054"/>
    <lineage>
        <taxon>Bacteria</taxon>
        <taxon>Bacillati</taxon>
        <taxon>Actinomycetota</taxon>
        <taxon>Actinomycetes</taxon>
        <taxon>Micrococcales</taxon>
        <taxon>Microbacteriaceae</taxon>
        <taxon>Glaciibacter</taxon>
    </lineage>
</organism>
<gene>
    <name evidence="2" type="ORF">HNR05_001562</name>
</gene>